<dbReference type="InterPro" id="IPR036190">
    <property type="entry name" value="Urocanase_sf"/>
</dbReference>
<reference evidence="14 15" key="1">
    <citation type="journal article" date="2006" name="Int. J. Syst. Evol. Microbiol.">
        <title>Myroides pelagicus sp. nov., isolated from seawater in Thailand.</title>
        <authorList>
            <person name="Yoon J."/>
            <person name="Maneerat S."/>
            <person name="Kawai F."/>
            <person name="Yokota A."/>
        </authorList>
    </citation>
    <scope>NUCLEOTIDE SEQUENCE [LARGE SCALE GENOMIC DNA]</scope>
    <source>
        <strain evidence="14 15">SM1T</strain>
    </source>
</reference>
<dbReference type="InterPro" id="IPR055351">
    <property type="entry name" value="Urocanase"/>
</dbReference>
<dbReference type="InterPro" id="IPR035400">
    <property type="entry name" value="Urocanase_N"/>
</dbReference>
<keyword evidence="15" id="KW-1185">Reference proteome</keyword>
<comment type="cofactor">
    <cofactor evidence="9">
        <name>NAD(+)</name>
        <dbReference type="ChEBI" id="CHEBI:57540"/>
    </cofactor>
    <text evidence="9">Binds 1 NAD(+) per subunit.</text>
</comment>
<keyword evidence="9" id="KW-0963">Cytoplasm</keyword>
<feature type="binding site" evidence="9">
    <location>
        <begin position="125"/>
        <end position="126"/>
    </location>
    <ligand>
        <name>NAD(+)</name>
        <dbReference type="ChEBI" id="CHEBI:57540"/>
    </ligand>
</feature>
<feature type="binding site" evidence="9">
    <location>
        <position position="587"/>
    </location>
    <ligand>
        <name>NAD(+)</name>
        <dbReference type="ChEBI" id="CHEBI:57540"/>
    </ligand>
</feature>
<evidence type="ECO:0000256" key="1">
    <source>
        <dbReference type="ARBA" id="ARBA00004794"/>
    </source>
</evidence>
<keyword evidence="4 9" id="KW-0369">Histidine metabolism</keyword>
<dbReference type="NCBIfam" id="NF003820">
    <property type="entry name" value="PRK05414.1"/>
    <property type="match status" value="1"/>
</dbReference>
<sequence length="663" mass="73644">MTFQEQIKQGIPNILPQPSAYDNNVNHAPKRKEILSDEEKKLALKNALRYFESKHHATLLPEFKEELEKYGRIYMYRFRPTYKMYARPIDEYPGKSTQAKAIMLMIQNNLDYAVAQHPHELITYGGNGAVFSNWAQYLLTMKYLSEMTDEQTLVMYSGHPMGLFPSHKNAPRVVVTNGMMIPNYSKPDDWEKFNALGVTQYGQMTAGSYMYIGPQGIVHGTTITVLNGGRKIAKEGEGLTGKLFVTSGLGGMSGAQPKAGNIAGCITVCAEVNPKAVHTRHSQGWVDEVITDINELITRVQKAQNNKEIVSIAYQGNVVDIWEEFDKHNLYIDLGSDQTSLHNPWAGGYYPVGLSFEEAKNLMANDPDKFKEHVQESLRRQAAAINKHTAKGTYFFDYGNAFLLEASRAGADVMAANGIDFKYPSYVQDIMGPMCFDYGFGPFRWVCTSGKPEDLAKTDAIACEVLEAMIKASPIEIQQQMADNIQWIKGAQENKLVVGSQARILYADAEGRIKIAKAFNDAIKAGKIGPVVLGRDHHDVSGTDSPYRETSNIYDGSKFTADMAAIHNVIGDSFRGATWVSIHNGGGVGWGEVINGGFGMLLDGTVEAQKRLESMLFWDVNNGIARRSWARNDEAIFAIQRAMEVEPLLKVTLPNIVSDDLLN</sequence>
<dbReference type="RefSeq" id="WP_155037016.1">
    <property type="nucleotide sequence ID" value="NZ_JBHTIG010000044.1"/>
</dbReference>
<feature type="domain" description="Urocanase C-terminal" evidence="13">
    <location>
        <begin position="436"/>
        <end position="640"/>
    </location>
</feature>
<feature type="domain" description="Urocanase N-terminal" evidence="12">
    <location>
        <begin position="84"/>
        <end position="210"/>
    </location>
</feature>
<dbReference type="EMBL" id="WMJY01000063">
    <property type="protein sequence ID" value="MTH31050.1"/>
    <property type="molecule type" value="Genomic_DNA"/>
</dbReference>
<dbReference type="Proteomes" id="UP000488936">
    <property type="component" value="Unassembled WGS sequence"/>
</dbReference>
<name>A0A7K1GQT1_9FLAO</name>
<dbReference type="InterPro" id="IPR023637">
    <property type="entry name" value="Urocanase-like"/>
</dbReference>
<dbReference type="Gene3D" id="3.40.1770.10">
    <property type="entry name" value="Urocanase superfamily"/>
    <property type="match status" value="2"/>
</dbReference>
<organism evidence="14 15">
    <name type="scientific">Myroides pelagicus</name>
    <dbReference type="NCBI Taxonomy" id="270914"/>
    <lineage>
        <taxon>Bacteria</taxon>
        <taxon>Pseudomonadati</taxon>
        <taxon>Bacteroidota</taxon>
        <taxon>Flavobacteriia</taxon>
        <taxon>Flavobacteriales</taxon>
        <taxon>Flavobacteriaceae</taxon>
        <taxon>Myroides</taxon>
    </lineage>
</organism>
<dbReference type="GO" id="GO:0019557">
    <property type="term" value="P:L-histidine catabolic process to glutamate and formate"/>
    <property type="evidence" value="ECO:0007669"/>
    <property type="project" value="UniProtKB-UniPathway"/>
</dbReference>
<evidence type="ECO:0000313" key="14">
    <source>
        <dbReference type="EMBL" id="MTH31050.1"/>
    </source>
</evidence>
<proteinExistence type="inferred from homology"/>
<dbReference type="Pfam" id="PF17392">
    <property type="entry name" value="Urocanase_C"/>
    <property type="match status" value="1"/>
</dbReference>
<keyword evidence="6 9" id="KW-0456">Lyase</keyword>
<dbReference type="FunFam" id="3.40.1770.10:FF:000002">
    <property type="entry name" value="Urocanate hydratase 1"/>
    <property type="match status" value="1"/>
</dbReference>
<gene>
    <name evidence="9" type="primary">hutU</name>
    <name evidence="14" type="ORF">GJV77_14350</name>
</gene>
<evidence type="ECO:0000256" key="2">
    <source>
        <dbReference type="ARBA" id="ARBA00007578"/>
    </source>
</evidence>
<dbReference type="InterPro" id="IPR038364">
    <property type="entry name" value="Urocanase_central_sf"/>
</dbReference>
<feature type="binding site" evidence="9">
    <location>
        <position position="271"/>
    </location>
    <ligand>
        <name>NAD(+)</name>
        <dbReference type="ChEBI" id="CHEBI:57540"/>
    </ligand>
</feature>
<dbReference type="SUPFAM" id="SSF111326">
    <property type="entry name" value="Urocanase"/>
    <property type="match status" value="1"/>
</dbReference>
<dbReference type="Gene3D" id="3.40.50.10730">
    <property type="entry name" value="Urocanase like domains"/>
    <property type="match status" value="1"/>
</dbReference>
<feature type="region of interest" description="Disordered" evidence="10">
    <location>
        <begin position="1"/>
        <end position="20"/>
    </location>
</feature>
<evidence type="ECO:0000259" key="13">
    <source>
        <dbReference type="Pfam" id="PF17392"/>
    </source>
</evidence>
<dbReference type="GO" id="GO:0016153">
    <property type="term" value="F:urocanate hydratase activity"/>
    <property type="evidence" value="ECO:0007669"/>
    <property type="project" value="UniProtKB-UniRule"/>
</dbReference>
<comment type="function">
    <text evidence="9">Catalyzes the conversion of urocanate to 4-imidazolone-5-propionate.</text>
</comment>
<evidence type="ECO:0000256" key="8">
    <source>
        <dbReference type="ARBA" id="ARBA00047623"/>
    </source>
</evidence>
<dbReference type="Pfam" id="PF01175">
    <property type="entry name" value="Urocanase"/>
    <property type="match status" value="1"/>
</dbReference>
<evidence type="ECO:0000256" key="4">
    <source>
        <dbReference type="ARBA" id="ARBA00022808"/>
    </source>
</evidence>
<evidence type="ECO:0000313" key="15">
    <source>
        <dbReference type="Proteomes" id="UP000488936"/>
    </source>
</evidence>
<dbReference type="InterPro" id="IPR035401">
    <property type="entry name" value="Urocanase_C"/>
</dbReference>
<evidence type="ECO:0000259" key="12">
    <source>
        <dbReference type="Pfam" id="PF17391"/>
    </source>
</evidence>
<dbReference type="EC" id="4.2.1.49" evidence="3 9"/>
<evidence type="ECO:0000256" key="3">
    <source>
        <dbReference type="ARBA" id="ARBA00011992"/>
    </source>
</evidence>
<dbReference type="PANTHER" id="PTHR12216:SF3">
    <property type="entry name" value="UROCANATE HYDRATASE"/>
    <property type="match status" value="1"/>
</dbReference>
<dbReference type="InterPro" id="IPR023636">
    <property type="entry name" value="Urocanase_CS"/>
</dbReference>
<comment type="caution">
    <text evidence="14">The sequence shown here is derived from an EMBL/GenBank/DDBJ whole genome shotgun (WGS) entry which is preliminary data.</text>
</comment>
<feature type="binding site" evidence="9">
    <location>
        <position position="203"/>
    </location>
    <ligand>
        <name>NAD(+)</name>
        <dbReference type="ChEBI" id="CHEBI:57540"/>
    </ligand>
</feature>
<comment type="similarity">
    <text evidence="2 9">Belongs to the urocanase family.</text>
</comment>
<protein>
    <recommendedName>
        <fullName evidence="3 9">Urocanate hydratase</fullName>
        <shortName evidence="9">Urocanase</shortName>
        <ecNumber evidence="3 9">4.2.1.49</ecNumber>
    </recommendedName>
    <alternativeName>
        <fullName evidence="7 9">Imidazolonepropionate hydrolase</fullName>
    </alternativeName>
</protein>
<feature type="binding site" evidence="9">
    <location>
        <position position="398"/>
    </location>
    <ligand>
        <name>NAD(+)</name>
        <dbReference type="ChEBI" id="CHEBI:57540"/>
    </ligand>
</feature>
<keyword evidence="5 9" id="KW-0520">NAD</keyword>
<dbReference type="GO" id="GO:0005737">
    <property type="term" value="C:cytoplasm"/>
    <property type="evidence" value="ECO:0007669"/>
    <property type="project" value="UniProtKB-SubCell"/>
</dbReference>
<dbReference type="AlphaFoldDB" id="A0A7K1GQT1"/>
<dbReference type="PANTHER" id="PTHR12216">
    <property type="entry name" value="UROCANATE HYDRATASE"/>
    <property type="match status" value="1"/>
</dbReference>
<evidence type="ECO:0000256" key="10">
    <source>
        <dbReference type="SAM" id="MobiDB-lite"/>
    </source>
</evidence>
<comment type="subcellular location">
    <subcellularLocation>
        <location evidence="9">Cytoplasm</location>
    </subcellularLocation>
</comment>
<evidence type="ECO:0000256" key="6">
    <source>
        <dbReference type="ARBA" id="ARBA00023239"/>
    </source>
</evidence>
<dbReference type="InterPro" id="IPR035085">
    <property type="entry name" value="Urocanase_Rossmann-like"/>
</dbReference>
<comment type="catalytic activity">
    <reaction evidence="8 9">
        <text>4-imidazolone-5-propanoate = trans-urocanate + H2O</text>
        <dbReference type="Rhea" id="RHEA:13101"/>
        <dbReference type="ChEBI" id="CHEBI:15377"/>
        <dbReference type="ChEBI" id="CHEBI:17771"/>
        <dbReference type="ChEBI" id="CHEBI:77893"/>
        <dbReference type="EC" id="4.2.1.49"/>
    </reaction>
</comment>
<evidence type="ECO:0000256" key="9">
    <source>
        <dbReference type="HAMAP-Rule" id="MF_00577"/>
    </source>
</evidence>
<dbReference type="GO" id="GO:0019556">
    <property type="term" value="P:L-histidine catabolic process to glutamate and formamide"/>
    <property type="evidence" value="ECO:0007669"/>
    <property type="project" value="UniProtKB-UniPathway"/>
</dbReference>
<dbReference type="PIRSF" id="PIRSF001423">
    <property type="entry name" value="Urocanate_hydrat"/>
    <property type="match status" value="1"/>
</dbReference>
<evidence type="ECO:0000256" key="7">
    <source>
        <dbReference type="ARBA" id="ARBA00031640"/>
    </source>
</evidence>
<dbReference type="HAMAP" id="MF_00577">
    <property type="entry name" value="HutU"/>
    <property type="match status" value="1"/>
</dbReference>
<evidence type="ECO:0000256" key="5">
    <source>
        <dbReference type="ARBA" id="ARBA00023027"/>
    </source>
</evidence>
<feature type="domain" description="Urocanase Rossmann-like" evidence="11">
    <location>
        <begin position="213"/>
        <end position="430"/>
    </location>
</feature>
<comment type="pathway">
    <text evidence="1 9">Amino-acid degradation; L-histidine degradation into L-glutamate; N-formimidoyl-L-glutamate from L-histidine: step 2/3.</text>
</comment>
<comment type="caution">
    <text evidence="9">Lacks conserved residue(s) required for the propagation of feature annotation.</text>
</comment>
<evidence type="ECO:0000259" key="11">
    <source>
        <dbReference type="Pfam" id="PF01175"/>
    </source>
</evidence>
<dbReference type="PROSITE" id="PS01233">
    <property type="entry name" value="UROCANASE"/>
    <property type="match status" value="1"/>
</dbReference>
<dbReference type="Pfam" id="PF17391">
    <property type="entry name" value="Urocanase_N"/>
    <property type="match status" value="1"/>
</dbReference>
<accession>A0A7K1GQT1</accession>
<dbReference type="UniPathway" id="UPA00379">
    <property type="reaction ID" value="UER00550"/>
</dbReference>
<dbReference type="OrthoDB" id="9764874at2"/>